<name>A0A482YCN2_9EURY</name>
<feature type="transmembrane region" description="Helical" evidence="1">
    <location>
        <begin position="233"/>
        <end position="254"/>
    </location>
</feature>
<reference evidence="2 3" key="1">
    <citation type="submission" date="2019-02" db="EMBL/GenBank/DDBJ databases">
        <title>Genomic Encyclopedia of Archaeal and Bacterial Type Strains, Phase II (KMG-II): from individual species to whole genera.</title>
        <authorList>
            <person name="Goeker M."/>
        </authorList>
    </citation>
    <scope>NUCLEOTIDE SEQUENCE [LARGE SCALE GENOMIC DNA]</scope>
    <source>
        <strain evidence="2 3">DSM 18328</strain>
    </source>
</reference>
<dbReference type="Proteomes" id="UP000291097">
    <property type="component" value="Unassembled WGS sequence"/>
</dbReference>
<keyword evidence="1" id="KW-0472">Membrane</keyword>
<gene>
    <name evidence="2" type="ORF">BDK88_0394</name>
</gene>
<feature type="transmembrane region" description="Helical" evidence="1">
    <location>
        <begin position="365"/>
        <end position="383"/>
    </location>
</feature>
<organism evidence="2 3">
    <name type="scientific">Natrinema hispanicum</name>
    <dbReference type="NCBI Taxonomy" id="392421"/>
    <lineage>
        <taxon>Archaea</taxon>
        <taxon>Methanobacteriati</taxon>
        <taxon>Methanobacteriota</taxon>
        <taxon>Stenosarchaea group</taxon>
        <taxon>Halobacteria</taxon>
        <taxon>Halobacteriales</taxon>
        <taxon>Natrialbaceae</taxon>
        <taxon>Natrinema</taxon>
    </lineage>
</organism>
<feature type="transmembrane region" description="Helical" evidence="1">
    <location>
        <begin position="287"/>
        <end position="310"/>
    </location>
</feature>
<protein>
    <recommendedName>
        <fullName evidence="4">ABC-2 type transport system permease protein</fullName>
    </recommendedName>
</protein>
<dbReference type="EMBL" id="SHMP01000003">
    <property type="protein sequence ID" value="RZV11515.1"/>
    <property type="molecule type" value="Genomic_DNA"/>
</dbReference>
<proteinExistence type="predicted"/>
<evidence type="ECO:0000256" key="1">
    <source>
        <dbReference type="SAM" id="Phobius"/>
    </source>
</evidence>
<feature type="transmembrane region" description="Helical" evidence="1">
    <location>
        <begin position="68"/>
        <end position="90"/>
    </location>
</feature>
<accession>A0A482YCN2</accession>
<feature type="transmembrane region" description="Helical" evidence="1">
    <location>
        <begin position="389"/>
        <end position="410"/>
    </location>
</feature>
<comment type="caution">
    <text evidence="2">The sequence shown here is derived from an EMBL/GenBank/DDBJ whole genome shotgun (WGS) entry which is preliminary data.</text>
</comment>
<feature type="transmembrane region" description="Helical" evidence="1">
    <location>
        <begin position="199"/>
        <end position="221"/>
    </location>
</feature>
<feature type="transmembrane region" description="Helical" evidence="1">
    <location>
        <begin position="167"/>
        <end position="187"/>
    </location>
</feature>
<evidence type="ECO:0000313" key="3">
    <source>
        <dbReference type="Proteomes" id="UP000291097"/>
    </source>
</evidence>
<dbReference type="AlphaFoldDB" id="A0A482YCN2"/>
<evidence type="ECO:0000313" key="2">
    <source>
        <dbReference type="EMBL" id="RZV11515.1"/>
    </source>
</evidence>
<keyword evidence="1" id="KW-0812">Transmembrane</keyword>
<feature type="transmembrane region" description="Helical" evidence="1">
    <location>
        <begin position="110"/>
        <end position="131"/>
    </location>
</feature>
<feature type="transmembrane region" description="Helical" evidence="1">
    <location>
        <begin position="513"/>
        <end position="532"/>
    </location>
</feature>
<sequence>MFERSPRPNDRYPKGLLPAHLEHDYEPGIAPLLPTDARCFVMTHAALTVADLDFRRTVRSIVGNRTKLLLMAVIAVVALGPITVLGVSLLPTLGEQAVTASLTTDTATTVLEYVTGGIAVLWVLLAVMTVMRTVTAVAAVDEPAFLLLSTAVRNAVVGIVAAEVARYAVVMLPLTALFAGAFAAGAGTPIPVVTATLSVALVVVTAVPVGFLVGIWVRHLITVYEPIARYRTLLFAAFWLAYFGAIATGGLNAVMGTLFTALQASPLGWPGHLLVIGIPGLEPSLSAIAGAIAGTVCLASVALAAAVPAADRHWFADPARTDDDPIDEESSSDRLTALLAGRVSRPVRTVTVTAICRTKRAPIRLAYAGYPLLGALGFIQQIVELGTVPAFLAVLFCLYAVWAAGVLFTLNPLGDLGPALPAVVTSTLTGRQAIRGRMLAGALVGVPLAFVVSLGFGIASPLELEQTAALTVTTVTGAIATPALATGIGSAFPRFGSVNVTNNREAVMPSKTAFAVYTLAIALPSVAAAVLYLEAPELIAGLIASMSAWTPLPSVTIAARTITVMAWAVLLGGLLAPVVSYLYAVERFDWYDFE</sequence>
<feature type="transmembrane region" description="Helical" evidence="1">
    <location>
        <begin position="564"/>
        <end position="584"/>
    </location>
</feature>
<evidence type="ECO:0008006" key="4">
    <source>
        <dbReference type="Google" id="ProtNLM"/>
    </source>
</evidence>
<feature type="transmembrane region" description="Helical" evidence="1">
    <location>
        <begin position="468"/>
        <end position="492"/>
    </location>
</feature>
<keyword evidence="1" id="KW-1133">Transmembrane helix</keyword>
<feature type="transmembrane region" description="Helical" evidence="1">
    <location>
        <begin position="439"/>
        <end position="462"/>
    </location>
</feature>